<dbReference type="KEGG" id="msd:MYSTI_06828"/>
<accession>L7UGK6</accession>
<dbReference type="PATRIC" id="fig|1278073.3.peg.6933"/>
<dbReference type="HOGENOM" id="CLU_1011312_0_0_7"/>
<dbReference type="AlphaFoldDB" id="L7UGK6"/>
<keyword evidence="2" id="KW-1185">Reference proteome</keyword>
<reference evidence="1 2" key="1">
    <citation type="journal article" date="2013" name="Genome Announc.">
        <title>Complete genome sequence of Myxococcus stipitatus strain DSM 14675, a fruiting myxobacterium.</title>
        <authorList>
            <person name="Huntley S."/>
            <person name="Kneip S."/>
            <person name="Treuner-Lange A."/>
            <person name="Sogaard-Andersen L."/>
        </authorList>
    </citation>
    <scope>NUCLEOTIDE SEQUENCE [LARGE SCALE GENOMIC DNA]</scope>
    <source>
        <strain evidence="2">DSM 14675 / JCM 12634 / Mx s8</strain>
    </source>
</reference>
<sequence>MTAPASFPNHSYEGAMRLGHRLVVRDTDVSPALSVSVDCVSGLWHAWLRRDGERPVALMLVHEAHLSRASEEFEVFHGQHAAGVAVLVRALNAPALEKLPDVRAMIAAVDSETNRKLVSMAHRNEPEFVERWNRGPQTVLVHDERFVSQEPTDLSGGHGMLELGGFWARTTGLDGWSVVGLDDADLAVLVRINLSGVFDHNYLIDKRSAELAARMARMPVTSSGAPGKPYSPKQRYAVGDEVEHASFGAGRVVEVMGNKMNVLFSVGAKTLVHGR</sequence>
<evidence type="ECO:0000313" key="2">
    <source>
        <dbReference type="Proteomes" id="UP000011131"/>
    </source>
</evidence>
<proteinExistence type="predicted"/>
<dbReference type="Proteomes" id="UP000011131">
    <property type="component" value="Chromosome"/>
</dbReference>
<evidence type="ECO:0000313" key="1">
    <source>
        <dbReference type="EMBL" id="AGC48101.1"/>
    </source>
</evidence>
<dbReference type="EMBL" id="CP004025">
    <property type="protein sequence ID" value="AGC48101.1"/>
    <property type="molecule type" value="Genomic_DNA"/>
</dbReference>
<name>L7UGK6_MYXSD</name>
<gene>
    <name evidence="1" type="ordered locus">MYSTI_06828</name>
</gene>
<protein>
    <submittedName>
        <fullName evidence="1">Uncharacterized protein</fullName>
    </submittedName>
</protein>
<organism evidence="1 2">
    <name type="scientific">Myxococcus stipitatus (strain DSM 14675 / JCM 12634 / Mx s8)</name>
    <dbReference type="NCBI Taxonomy" id="1278073"/>
    <lineage>
        <taxon>Bacteria</taxon>
        <taxon>Pseudomonadati</taxon>
        <taxon>Myxococcota</taxon>
        <taxon>Myxococcia</taxon>
        <taxon>Myxococcales</taxon>
        <taxon>Cystobacterineae</taxon>
        <taxon>Myxococcaceae</taxon>
        <taxon>Myxococcus</taxon>
    </lineage>
</organism>